<feature type="region of interest" description="Disordered" evidence="1">
    <location>
        <begin position="349"/>
        <end position="426"/>
    </location>
</feature>
<protein>
    <submittedName>
        <fullName evidence="2">Uncharacterized protein</fullName>
    </submittedName>
</protein>
<feature type="region of interest" description="Disordered" evidence="1">
    <location>
        <begin position="272"/>
        <end position="305"/>
    </location>
</feature>
<feature type="non-terminal residue" evidence="2">
    <location>
        <position position="1"/>
    </location>
</feature>
<accession>A0ABQ7GMS3</accession>
<feature type="compositionally biased region" description="Low complexity" evidence="1">
    <location>
        <begin position="19"/>
        <end position="28"/>
    </location>
</feature>
<feature type="compositionally biased region" description="Low complexity" evidence="1">
    <location>
        <begin position="391"/>
        <end position="404"/>
    </location>
</feature>
<evidence type="ECO:0000313" key="2">
    <source>
        <dbReference type="EMBL" id="KAF5835909.1"/>
    </source>
</evidence>
<keyword evidence="3" id="KW-1185">Reference proteome</keyword>
<comment type="caution">
    <text evidence="2">The sequence shown here is derived from an EMBL/GenBank/DDBJ whole genome shotgun (WGS) entry which is preliminary data.</text>
</comment>
<reference evidence="2" key="1">
    <citation type="submission" date="2017-08" db="EMBL/GenBank/DDBJ databases">
        <authorList>
            <person name="Polle J.E."/>
            <person name="Barry K."/>
            <person name="Cushman J."/>
            <person name="Schmutz J."/>
            <person name="Tran D."/>
            <person name="Hathwaick L.T."/>
            <person name="Yim W.C."/>
            <person name="Jenkins J."/>
            <person name="Mckie-Krisberg Z.M."/>
            <person name="Prochnik S."/>
            <person name="Lindquist E."/>
            <person name="Dockter R.B."/>
            <person name="Adam C."/>
            <person name="Molina H."/>
            <person name="Bunkerborg J."/>
            <person name="Jin E."/>
            <person name="Buchheim M."/>
            <person name="Magnuson J."/>
        </authorList>
    </citation>
    <scope>NUCLEOTIDE SEQUENCE</scope>
    <source>
        <strain evidence="2">CCAP 19/18</strain>
    </source>
</reference>
<evidence type="ECO:0000313" key="3">
    <source>
        <dbReference type="Proteomes" id="UP000815325"/>
    </source>
</evidence>
<feature type="compositionally biased region" description="Low complexity" evidence="1">
    <location>
        <begin position="293"/>
        <end position="305"/>
    </location>
</feature>
<sequence length="484" mass="48686">QERSHQAHSKQTALEQRRAAQAAAQQQERQAERQRWVQKLAKWEQQQLAKEALAKDASARSQCSARKPIRPLIFEGPFQELPLGMVDSEGLGLQEAWEAWQQQLGMQQEAQMGLVFELGGVQQPQQVLYTAQPFQLQQLLLHQAGGQPDAAGPGDPGPRIASSASKAGSDPAIEAGKAAAAAVVQSGGSLAAAAQAANAAAEVHLKLPAAAGTAATAAGTAVPAAGTAVPAAGTAVPAAGTAVPAAGIAVPATITTAPTPVTGTALACTAKPGASALTPDPMPTSSPVPSPPMQQQQQQQQHLASPGCTLAPALAPATLAPTTLAPTLPAEPAAAAAAAAAALLGQSPAAATPGVPHSQVSEPAGGVTGLGLGGSERRPSPPAAGQDRGSLRTPTAPSTPLTPSFRGPRSKMSSRGGLSSPEPVGLLGTSAGIVPKLSHAHLTAAPQDWDELFGKGSEPHLPSWMRRLVARTVAAGLVSELHSG</sequence>
<feature type="compositionally biased region" description="Pro residues" evidence="1">
    <location>
        <begin position="280"/>
        <end position="292"/>
    </location>
</feature>
<proteinExistence type="predicted"/>
<name>A0ABQ7GMS3_DUNSA</name>
<evidence type="ECO:0000256" key="1">
    <source>
        <dbReference type="SAM" id="MobiDB-lite"/>
    </source>
</evidence>
<feature type="region of interest" description="Disordered" evidence="1">
    <location>
        <begin position="145"/>
        <end position="169"/>
    </location>
</feature>
<organism evidence="2 3">
    <name type="scientific">Dunaliella salina</name>
    <name type="common">Green alga</name>
    <name type="synonym">Protococcus salinus</name>
    <dbReference type="NCBI Taxonomy" id="3046"/>
    <lineage>
        <taxon>Eukaryota</taxon>
        <taxon>Viridiplantae</taxon>
        <taxon>Chlorophyta</taxon>
        <taxon>core chlorophytes</taxon>
        <taxon>Chlorophyceae</taxon>
        <taxon>CS clade</taxon>
        <taxon>Chlamydomonadales</taxon>
        <taxon>Dunaliellaceae</taxon>
        <taxon>Dunaliella</taxon>
    </lineage>
</organism>
<feature type="region of interest" description="Disordered" evidence="1">
    <location>
        <begin position="1"/>
        <end position="31"/>
    </location>
</feature>
<dbReference type="Proteomes" id="UP000815325">
    <property type="component" value="Unassembled WGS sequence"/>
</dbReference>
<gene>
    <name evidence="2" type="ORF">DUNSADRAFT_6667</name>
</gene>
<dbReference type="EMBL" id="MU069683">
    <property type="protein sequence ID" value="KAF5835909.1"/>
    <property type="molecule type" value="Genomic_DNA"/>
</dbReference>